<reference evidence="5" key="1">
    <citation type="submission" date="2018-06" db="EMBL/GenBank/DDBJ databases">
        <authorList>
            <person name="Zhirakovskaya E."/>
        </authorList>
    </citation>
    <scope>NUCLEOTIDE SEQUENCE</scope>
</reference>
<dbReference type="NCBIfam" id="NF033517">
    <property type="entry name" value="transpos_IS66"/>
    <property type="match status" value="1"/>
</dbReference>
<feature type="coiled-coil region" evidence="1">
    <location>
        <begin position="26"/>
        <end position="53"/>
    </location>
</feature>
<keyword evidence="1" id="KW-0175">Coiled coil</keyword>
<evidence type="ECO:0000259" key="3">
    <source>
        <dbReference type="Pfam" id="PF03050"/>
    </source>
</evidence>
<evidence type="ECO:0000259" key="4">
    <source>
        <dbReference type="Pfam" id="PF13007"/>
    </source>
</evidence>
<evidence type="ECO:0000256" key="2">
    <source>
        <dbReference type="SAM" id="MobiDB-lite"/>
    </source>
</evidence>
<feature type="region of interest" description="Disordered" evidence="2">
    <location>
        <begin position="88"/>
        <end position="118"/>
    </location>
</feature>
<evidence type="ECO:0000256" key="1">
    <source>
        <dbReference type="SAM" id="Coils"/>
    </source>
</evidence>
<dbReference type="Pfam" id="PF03050">
    <property type="entry name" value="DDE_Tnp_IS66"/>
    <property type="match status" value="1"/>
</dbReference>
<dbReference type="EMBL" id="UOFP01000069">
    <property type="protein sequence ID" value="VAW84805.1"/>
    <property type="molecule type" value="Genomic_DNA"/>
</dbReference>
<gene>
    <name evidence="5" type="ORF">MNBD_GAMMA18-768</name>
</gene>
<feature type="domain" description="Transposase TnpC homeodomain" evidence="4">
    <location>
        <begin position="50"/>
        <end position="127"/>
    </location>
</feature>
<evidence type="ECO:0000313" key="5">
    <source>
        <dbReference type="EMBL" id="VAW84805.1"/>
    </source>
</evidence>
<feature type="compositionally biased region" description="Basic and acidic residues" evidence="2">
    <location>
        <begin position="99"/>
        <end position="112"/>
    </location>
</feature>
<feature type="non-terminal residue" evidence="5">
    <location>
        <position position="486"/>
    </location>
</feature>
<organism evidence="5">
    <name type="scientific">hydrothermal vent metagenome</name>
    <dbReference type="NCBI Taxonomy" id="652676"/>
    <lineage>
        <taxon>unclassified sequences</taxon>
        <taxon>metagenomes</taxon>
        <taxon>ecological metagenomes</taxon>
    </lineage>
</organism>
<dbReference type="Pfam" id="PF13007">
    <property type="entry name" value="LZ_Tnp_IS66"/>
    <property type="match status" value="1"/>
</dbReference>
<proteinExistence type="predicted"/>
<dbReference type="PANTHER" id="PTHR33678">
    <property type="entry name" value="BLL1576 PROTEIN"/>
    <property type="match status" value="1"/>
</dbReference>
<dbReference type="AlphaFoldDB" id="A0A3B0YV09"/>
<protein>
    <submittedName>
        <fullName evidence="5">Mobile element protein</fullName>
    </submittedName>
</protein>
<sequence length="486" mass="55278">MNLAAILLPNDPAQLKAEVVQLRGTVIEKEQAIAEKEHTINEKKQRIEQLLDYILLLRKRQFGSSADRPNRDQLNLFDEAELEQLLADLDDSPSNQDDSEPKAKEKDGSEKKKPIRRPLPAHLDRIEKIIDFSEKEKAAMGDDWTLIGYDTSEQLAIIPRQHYIIEYKRPKYVPNNDEVTGAEQGVKIAPRPNQIIPKSIAHSSVIADVVTRKFVDGLPFYRQETINAREGIDLSRQTMSSWVIQLHDRLTPLMAALKQTLYRGRVIHIDETRLQVLNEPGRKNTQLSQMWVYGGGPPDNPVIWFQYADTRSSDVPEDFLYPKGGNYPDGAMYLITDGYSGYNALSNNPGILGHAACWAHVRRKFIEATHGRNNTAAAHQMVALIRKLYQIERLTKEDSPEERKAIREKRATPILDKIKMWLDQKVGKVLPKSPLGKAIAYTLGLWPKLTLYLEDGHIEIDNNVAENAIRPFVIGRKNFLFSGSPR</sequence>
<accession>A0A3B0YV09</accession>
<dbReference type="InterPro" id="IPR052344">
    <property type="entry name" value="Transposase-related"/>
</dbReference>
<dbReference type="InterPro" id="IPR024463">
    <property type="entry name" value="Transposase_TnpC_homeodom"/>
</dbReference>
<dbReference type="PANTHER" id="PTHR33678:SF1">
    <property type="entry name" value="BLL1576 PROTEIN"/>
    <property type="match status" value="1"/>
</dbReference>
<feature type="domain" description="Transposase IS66 central" evidence="3">
    <location>
        <begin position="198"/>
        <end position="485"/>
    </location>
</feature>
<name>A0A3B0YV09_9ZZZZ</name>
<dbReference type="InterPro" id="IPR004291">
    <property type="entry name" value="Transposase_IS66_central"/>
</dbReference>